<gene>
    <name evidence="1" type="ORF">SAMN06269250_3966</name>
</gene>
<proteinExistence type="predicted"/>
<dbReference type="Proteomes" id="UP000219452">
    <property type="component" value="Unassembled WGS sequence"/>
</dbReference>
<dbReference type="OrthoDB" id="959353at2"/>
<dbReference type="EMBL" id="OCNH01000003">
    <property type="protein sequence ID" value="SOD92413.1"/>
    <property type="molecule type" value="Genomic_DNA"/>
</dbReference>
<accession>A0A286GA37</accession>
<evidence type="ECO:0000313" key="1">
    <source>
        <dbReference type="EMBL" id="SOD92413.1"/>
    </source>
</evidence>
<dbReference type="RefSeq" id="WP_097127677.1">
    <property type="nucleotide sequence ID" value="NZ_OCNH01000003.1"/>
</dbReference>
<protein>
    <submittedName>
        <fullName evidence="1">Uncharacterized protein</fullName>
    </submittedName>
</protein>
<organism evidence="1 2">
    <name type="scientific">Spirosoma fluviale</name>
    <dbReference type="NCBI Taxonomy" id="1597977"/>
    <lineage>
        <taxon>Bacteria</taxon>
        <taxon>Pseudomonadati</taxon>
        <taxon>Bacteroidota</taxon>
        <taxon>Cytophagia</taxon>
        <taxon>Cytophagales</taxon>
        <taxon>Cytophagaceae</taxon>
        <taxon>Spirosoma</taxon>
    </lineage>
</organism>
<keyword evidence="2" id="KW-1185">Reference proteome</keyword>
<name>A0A286GA37_9BACT</name>
<evidence type="ECO:0000313" key="2">
    <source>
        <dbReference type="Proteomes" id="UP000219452"/>
    </source>
</evidence>
<sequence>MLLVSATAYAQKGISVQLTLINQRASATAGQDVGLLLDVKNQTNQDVALFTPLGDLMNYVKYYKLNRLTNQYTEILHPFYEEIKRENALKDSVFSASGVIIDFFGQEDYNSKSGIYRQFIRDDSLWYNHQYNTEQYAKRISETDVQHFRQVTGLNKETVLFTMVKAQEHYQDFYNASFLYAQPGDYKILLELSPLTLQGGSCLVGGFRVKESGTVSSNELHLHVP</sequence>
<dbReference type="AlphaFoldDB" id="A0A286GA37"/>
<reference evidence="2" key="1">
    <citation type="submission" date="2017-09" db="EMBL/GenBank/DDBJ databases">
        <authorList>
            <person name="Varghese N."/>
            <person name="Submissions S."/>
        </authorList>
    </citation>
    <scope>NUCLEOTIDE SEQUENCE [LARGE SCALE GENOMIC DNA]</scope>
    <source>
        <strain evidence="2">DSM 29961</strain>
    </source>
</reference>